<evidence type="ECO:0000256" key="1">
    <source>
        <dbReference type="ARBA" id="ARBA00004651"/>
    </source>
</evidence>
<dbReference type="GO" id="GO:0009103">
    <property type="term" value="P:lipopolysaccharide biosynthetic process"/>
    <property type="evidence" value="ECO:0007669"/>
    <property type="project" value="TreeGrafter"/>
</dbReference>
<feature type="domain" description="Glycosyltransferase RgtA/B/C/D-like" evidence="9">
    <location>
        <begin position="68"/>
        <end position="228"/>
    </location>
</feature>
<keyword evidence="5 8" id="KW-0812">Transmembrane</keyword>
<evidence type="ECO:0000313" key="10">
    <source>
        <dbReference type="EMBL" id="NDP48042.1"/>
    </source>
</evidence>
<dbReference type="GO" id="GO:0005886">
    <property type="term" value="C:plasma membrane"/>
    <property type="evidence" value="ECO:0007669"/>
    <property type="project" value="UniProtKB-SubCell"/>
</dbReference>
<feature type="transmembrane region" description="Helical" evidence="8">
    <location>
        <begin position="263"/>
        <end position="280"/>
    </location>
</feature>
<evidence type="ECO:0000256" key="6">
    <source>
        <dbReference type="ARBA" id="ARBA00022989"/>
    </source>
</evidence>
<evidence type="ECO:0000256" key="7">
    <source>
        <dbReference type="ARBA" id="ARBA00023136"/>
    </source>
</evidence>
<dbReference type="InterPro" id="IPR050297">
    <property type="entry name" value="LipidA_mod_glycosyltrf_83"/>
</dbReference>
<gene>
    <name evidence="10" type="ORF">GZ085_06530</name>
</gene>
<proteinExistence type="predicted"/>
<feature type="transmembrane region" description="Helical" evidence="8">
    <location>
        <begin position="168"/>
        <end position="201"/>
    </location>
</feature>
<keyword evidence="2" id="KW-1003">Cell membrane</keyword>
<keyword evidence="3" id="KW-0328">Glycosyltransferase</keyword>
<dbReference type="PANTHER" id="PTHR33908:SF3">
    <property type="entry name" value="UNDECAPRENYL PHOSPHATE-ALPHA-4-AMINO-4-DEOXY-L-ARABINOSE ARABINOSYL TRANSFERASE"/>
    <property type="match status" value="1"/>
</dbReference>
<dbReference type="AlphaFoldDB" id="A0A7C9NQZ4"/>
<evidence type="ECO:0000256" key="3">
    <source>
        <dbReference type="ARBA" id="ARBA00022676"/>
    </source>
</evidence>
<dbReference type="GO" id="GO:0010041">
    <property type="term" value="P:response to iron(III) ion"/>
    <property type="evidence" value="ECO:0007669"/>
    <property type="project" value="TreeGrafter"/>
</dbReference>
<comment type="subcellular location">
    <subcellularLocation>
        <location evidence="1">Cell membrane</location>
        <topology evidence="1">Multi-pass membrane protein</topology>
    </subcellularLocation>
</comment>
<feature type="transmembrane region" description="Helical" evidence="8">
    <location>
        <begin position="406"/>
        <end position="424"/>
    </location>
</feature>
<comment type="caution">
    <text evidence="10">The sequence shown here is derived from an EMBL/GenBank/DDBJ whole genome shotgun (WGS) entry which is preliminary data.</text>
</comment>
<feature type="transmembrane region" description="Helical" evidence="8">
    <location>
        <begin position="210"/>
        <end position="230"/>
    </location>
</feature>
<feature type="transmembrane region" description="Helical" evidence="8">
    <location>
        <begin position="97"/>
        <end position="114"/>
    </location>
</feature>
<feature type="transmembrane region" description="Helical" evidence="8">
    <location>
        <begin position="301"/>
        <end position="317"/>
    </location>
</feature>
<evidence type="ECO:0000256" key="4">
    <source>
        <dbReference type="ARBA" id="ARBA00022679"/>
    </source>
</evidence>
<keyword evidence="4 10" id="KW-0808">Transferase</keyword>
<dbReference type="GO" id="GO:0016763">
    <property type="term" value="F:pentosyltransferase activity"/>
    <property type="evidence" value="ECO:0007669"/>
    <property type="project" value="TreeGrafter"/>
</dbReference>
<dbReference type="Proteomes" id="UP000483432">
    <property type="component" value="Unassembled WGS sequence"/>
</dbReference>
<protein>
    <submittedName>
        <fullName evidence="10">Glycosyltransferase family 39 protein</fullName>
    </submittedName>
</protein>
<sequence length="535" mass="59135">MNLQTKPELSGRGLFLLSLLLLAALTVVALLTRTLIPIDETRYVSAAWEMWLRGDFLVPFKNGEPYSHKPPFMFWMFHAGWALFGVNDWWPRLVSPLFSAASLLLTCLLAHRLWPQRTGLGGRAALILVSAMLWILFSTSIMFDVILAFWVLVGMHGIVVAADGKRRGFVMLGIAIGFGVLTKGPVILLNLLPITVLALWWQPGLQWKHWFGGVVLAVLLGAAIALAWAFPAGQSGGEAYRNAIFWGQTADRMVDSFAHRRPFWWYLPLLPLVLFPWFVWPGFWKALAHHRRGGLDRGTRFCIAWMLPVFIAFSFISGKQPHYLVPMFPAFALLAARVLADLSPSRMSLPALFAAGLGAILMVAGSGQISALQDQVVELPPVWPGILLMLMALMVWIAVRRGVQPVLMLGLLGATTMSLVQLAASPSIDPLYDIKPMALAIKQVQTEGRTVANAARYHAQYQFLGRLETPLVELRGTDLKPWLAAHPNDFVVVYLKDTQKLDAITARYKQAYRGGAAVLVDTRTAASLLAAAVVE</sequence>
<dbReference type="EMBL" id="JAAFGW010000076">
    <property type="protein sequence ID" value="NDP48042.1"/>
    <property type="molecule type" value="Genomic_DNA"/>
</dbReference>
<dbReference type="InterPro" id="IPR038731">
    <property type="entry name" value="RgtA/B/C-like"/>
</dbReference>
<feature type="transmembrane region" description="Helical" evidence="8">
    <location>
        <begin position="352"/>
        <end position="370"/>
    </location>
</feature>
<keyword evidence="7 8" id="KW-0472">Membrane</keyword>
<name>A0A7C9NQZ4_9PROT</name>
<feature type="transmembrane region" description="Helical" evidence="8">
    <location>
        <begin position="382"/>
        <end position="399"/>
    </location>
</feature>
<reference evidence="10 11" key="1">
    <citation type="submission" date="2019-09" db="EMBL/GenBank/DDBJ databases">
        <title>H2 Metabolism Revealed by Metagenomic Analysis in Subglacial Sediment of East Antarctica.</title>
        <authorList>
            <person name="Yang Z."/>
            <person name="Zhang Y."/>
            <person name="Lv Y."/>
            <person name="Yan W."/>
            <person name="Xiao X."/>
            <person name="Sun B."/>
            <person name="Ma H."/>
        </authorList>
    </citation>
    <scope>NUCLEOTIDE SEQUENCE [LARGE SCALE GENOMIC DNA]</scope>
    <source>
        <strain evidence="10">Bin2_2</strain>
    </source>
</reference>
<evidence type="ECO:0000256" key="5">
    <source>
        <dbReference type="ARBA" id="ARBA00022692"/>
    </source>
</evidence>
<dbReference type="PANTHER" id="PTHR33908">
    <property type="entry name" value="MANNOSYLTRANSFERASE YKCB-RELATED"/>
    <property type="match status" value="1"/>
</dbReference>
<feature type="transmembrane region" description="Helical" evidence="8">
    <location>
        <begin position="323"/>
        <end position="340"/>
    </location>
</feature>
<organism evidence="10 11">
    <name type="scientific">Sulfuriferula multivorans</name>
    <dbReference type="NCBI Taxonomy" id="1559896"/>
    <lineage>
        <taxon>Bacteria</taxon>
        <taxon>Pseudomonadati</taxon>
        <taxon>Pseudomonadota</taxon>
        <taxon>Betaproteobacteria</taxon>
        <taxon>Nitrosomonadales</taxon>
        <taxon>Sulfuricellaceae</taxon>
        <taxon>Sulfuriferula</taxon>
    </lineage>
</organism>
<accession>A0A7C9NQZ4</accession>
<keyword evidence="6 8" id="KW-1133">Transmembrane helix</keyword>
<evidence type="ECO:0000259" key="9">
    <source>
        <dbReference type="Pfam" id="PF13231"/>
    </source>
</evidence>
<evidence type="ECO:0000313" key="11">
    <source>
        <dbReference type="Proteomes" id="UP000483432"/>
    </source>
</evidence>
<dbReference type="Pfam" id="PF13231">
    <property type="entry name" value="PMT_2"/>
    <property type="match status" value="1"/>
</dbReference>
<evidence type="ECO:0000256" key="2">
    <source>
        <dbReference type="ARBA" id="ARBA00022475"/>
    </source>
</evidence>
<evidence type="ECO:0000256" key="8">
    <source>
        <dbReference type="SAM" id="Phobius"/>
    </source>
</evidence>